<keyword evidence="6" id="KW-0547">Nucleotide-binding</keyword>
<keyword evidence="7" id="KW-0496">Mitochondrion</keyword>
<dbReference type="InterPro" id="IPR043502">
    <property type="entry name" value="DNA/RNA_pol_sf"/>
</dbReference>
<evidence type="ECO:0000256" key="8">
    <source>
        <dbReference type="ARBA" id="ARBA00023134"/>
    </source>
</evidence>
<dbReference type="GO" id="GO:0005886">
    <property type="term" value="C:plasma membrane"/>
    <property type="evidence" value="ECO:0007669"/>
    <property type="project" value="UniProtKB-SubCell"/>
</dbReference>
<dbReference type="SUPFAM" id="SSF56672">
    <property type="entry name" value="DNA/RNA polymerases"/>
    <property type="match status" value="1"/>
</dbReference>
<proteinExistence type="inferred from homology"/>
<dbReference type="SUPFAM" id="SSF52540">
    <property type="entry name" value="P-loop containing nucleoside triphosphate hydrolases"/>
    <property type="match status" value="1"/>
</dbReference>
<evidence type="ECO:0000256" key="6">
    <source>
        <dbReference type="ARBA" id="ARBA00022741"/>
    </source>
</evidence>
<dbReference type="InterPro" id="IPR001126">
    <property type="entry name" value="UmuC"/>
</dbReference>
<evidence type="ECO:0000256" key="3">
    <source>
        <dbReference type="ARBA" id="ARBA00010142"/>
    </source>
</evidence>
<evidence type="ECO:0000256" key="2">
    <source>
        <dbReference type="ARBA" id="ARBA00004193"/>
    </source>
</evidence>
<keyword evidence="8" id="KW-0342">GTP-binding</keyword>
<dbReference type="PANTHER" id="PTHR46404:SF1">
    <property type="entry name" value="DNA POLYMERASE IOTA"/>
    <property type="match status" value="1"/>
</dbReference>
<dbReference type="GO" id="GO:0003887">
    <property type="term" value="F:DNA-directed DNA polymerase activity"/>
    <property type="evidence" value="ECO:0007669"/>
    <property type="project" value="TreeGrafter"/>
</dbReference>
<dbReference type="GO" id="GO:0006281">
    <property type="term" value="P:DNA repair"/>
    <property type="evidence" value="ECO:0007669"/>
    <property type="project" value="InterPro"/>
</dbReference>
<dbReference type="Gene3D" id="3.30.1490.100">
    <property type="entry name" value="DNA polymerase, Y-family, little finger domain"/>
    <property type="match status" value="1"/>
</dbReference>
<dbReference type="Pfam" id="PF11799">
    <property type="entry name" value="IMS_C"/>
    <property type="match status" value="1"/>
</dbReference>
<dbReference type="Proteomes" id="UP000070054">
    <property type="component" value="Unassembled WGS sequence"/>
</dbReference>
<dbReference type="GO" id="GO:0005739">
    <property type="term" value="C:mitochondrion"/>
    <property type="evidence" value="ECO:0007669"/>
    <property type="project" value="UniProtKB-SubCell"/>
</dbReference>
<keyword evidence="4" id="KW-1003">Cell membrane</keyword>
<organism evidence="14 15">
    <name type="scientific">Colletotrichum nymphaeae SA-01</name>
    <dbReference type="NCBI Taxonomy" id="1460502"/>
    <lineage>
        <taxon>Eukaryota</taxon>
        <taxon>Fungi</taxon>
        <taxon>Dikarya</taxon>
        <taxon>Ascomycota</taxon>
        <taxon>Pezizomycotina</taxon>
        <taxon>Sordariomycetes</taxon>
        <taxon>Hypocreomycetidae</taxon>
        <taxon>Glomerellales</taxon>
        <taxon>Glomerellaceae</taxon>
        <taxon>Colletotrichum</taxon>
        <taxon>Colletotrichum acutatum species complex</taxon>
    </lineage>
</organism>
<dbReference type="NCBIfam" id="TIGR00231">
    <property type="entry name" value="small_GTP"/>
    <property type="match status" value="1"/>
</dbReference>
<dbReference type="InterPro" id="IPR036775">
    <property type="entry name" value="DNA_pol_Y-fam_lit_finger_sf"/>
</dbReference>
<evidence type="ECO:0000256" key="11">
    <source>
        <dbReference type="ARBA" id="ARBA00023289"/>
    </source>
</evidence>
<dbReference type="GO" id="GO:0003924">
    <property type="term" value="F:GTPase activity"/>
    <property type="evidence" value="ECO:0007669"/>
    <property type="project" value="InterPro"/>
</dbReference>
<evidence type="ECO:0000256" key="7">
    <source>
        <dbReference type="ARBA" id="ARBA00023128"/>
    </source>
</evidence>
<dbReference type="Pfam" id="PF00071">
    <property type="entry name" value="Ras"/>
    <property type="match status" value="1"/>
</dbReference>
<comment type="caution">
    <text evidence="14">The sequence shown here is derived from an EMBL/GenBank/DDBJ whole genome shotgun (WGS) entry which is preliminary data.</text>
</comment>
<dbReference type="Pfam" id="PF00817">
    <property type="entry name" value="IMS"/>
    <property type="match status" value="1"/>
</dbReference>
<comment type="subcellular location">
    <subcellularLocation>
        <location evidence="2">Cell membrane</location>
        <topology evidence="2">Lipid-anchor</topology>
    </subcellularLocation>
    <subcellularLocation>
        <location evidence="1">Mitochondrion</location>
    </subcellularLocation>
</comment>
<dbReference type="PANTHER" id="PTHR46404">
    <property type="entry name" value="DNA POLYMERASE IOTA"/>
    <property type="match status" value="1"/>
</dbReference>
<evidence type="ECO:0000256" key="12">
    <source>
        <dbReference type="SAM" id="MobiDB-lite"/>
    </source>
</evidence>
<dbReference type="EMBL" id="JEMN01001287">
    <property type="protein sequence ID" value="KXH41480.1"/>
    <property type="molecule type" value="Genomic_DNA"/>
</dbReference>
<dbReference type="Gene3D" id="3.30.70.270">
    <property type="match status" value="1"/>
</dbReference>
<evidence type="ECO:0000256" key="10">
    <source>
        <dbReference type="ARBA" id="ARBA00023288"/>
    </source>
</evidence>
<dbReference type="Gene3D" id="3.40.1170.60">
    <property type="match status" value="1"/>
</dbReference>
<evidence type="ECO:0000313" key="14">
    <source>
        <dbReference type="EMBL" id="KXH41480.1"/>
    </source>
</evidence>
<dbReference type="CDD" id="cd01870">
    <property type="entry name" value="RhoA_like"/>
    <property type="match status" value="1"/>
</dbReference>
<dbReference type="SMART" id="SM00175">
    <property type="entry name" value="RAB"/>
    <property type="match status" value="1"/>
</dbReference>
<keyword evidence="15" id="KW-1185">Reference proteome</keyword>
<evidence type="ECO:0000256" key="4">
    <source>
        <dbReference type="ARBA" id="ARBA00022475"/>
    </source>
</evidence>
<dbReference type="GO" id="GO:0070987">
    <property type="term" value="P:error-free translesion synthesis"/>
    <property type="evidence" value="ECO:0007669"/>
    <property type="project" value="UniProtKB-ARBA"/>
</dbReference>
<dbReference type="SMART" id="SM00174">
    <property type="entry name" value="RHO"/>
    <property type="match status" value="1"/>
</dbReference>
<evidence type="ECO:0000256" key="1">
    <source>
        <dbReference type="ARBA" id="ARBA00004173"/>
    </source>
</evidence>
<gene>
    <name evidence="14" type="ORF">CNYM01_04945</name>
</gene>
<keyword evidence="9" id="KW-0472">Membrane</keyword>
<dbReference type="PROSITE" id="PS50173">
    <property type="entry name" value="UMUC"/>
    <property type="match status" value="1"/>
</dbReference>
<dbReference type="InterPro" id="IPR043128">
    <property type="entry name" value="Rev_trsase/Diguanyl_cyclase"/>
</dbReference>
<dbReference type="FunFam" id="3.40.50.300:FF:000329">
    <property type="entry name" value="GTP-binding protein rhoA"/>
    <property type="match status" value="1"/>
</dbReference>
<comment type="similarity">
    <text evidence="3">Belongs to the small GTPase superfamily. Rho family.</text>
</comment>
<dbReference type="OrthoDB" id="447129at2759"/>
<keyword evidence="11" id="KW-0636">Prenylation</keyword>
<dbReference type="FunFam" id="3.40.1170.60:FF:000006">
    <property type="entry name" value="DNA polymerase iota"/>
    <property type="match status" value="1"/>
</dbReference>
<dbReference type="PROSITE" id="PS51420">
    <property type="entry name" value="RHO"/>
    <property type="match status" value="1"/>
</dbReference>
<accession>A0A135SZY9</accession>
<dbReference type="InterPro" id="IPR017961">
    <property type="entry name" value="DNA_pol_Y-fam_little_finger"/>
</dbReference>
<dbReference type="InterPro" id="IPR005225">
    <property type="entry name" value="Small_GTP-bd"/>
</dbReference>
<feature type="domain" description="UmuC" evidence="13">
    <location>
        <begin position="203"/>
        <end position="436"/>
    </location>
</feature>
<evidence type="ECO:0000259" key="13">
    <source>
        <dbReference type="PROSITE" id="PS50173"/>
    </source>
</evidence>
<evidence type="ECO:0000256" key="9">
    <source>
        <dbReference type="ARBA" id="ARBA00023136"/>
    </source>
</evidence>
<reference evidence="14 15" key="1">
    <citation type="submission" date="2014-02" db="EMBL/GenBank/DDBJ databases">
        <title>The genome sequence of Colletotrichum nymphaeae SA-01.</title>
        <authorList>
            <person name="Baroncelli R."/>
            <person name="Thon M.R."/>
        </authorList>
    </citation>
    <scope>NUCLEOTIDE SEQUENCE [LARGE SCALE GENOMIC DNA]</scope>
    <source>
        <strain evidence="14 15">SA-01</strain>
    </source>
</reference>
<dbReference type="Gene3D" id="3.40.50.300">
    <property type="entry name" value="P-loop containing nucleotide triphosphate hydrolases"/>
    <property type="match status" value="1"/>
</dbReference>
<dbReference type="PRINTS" id="PR00449">
    <property type="entry name" value="RASTRNSFRMNG"/>
</dbReference>
<dbReference type="SMART" id="SM00176">
    <property type="entry name" value="RAN"/>
    <property type="match status" value="1"/>
</dbReference>
<dbReference type="GO" id="GO:0005525">
    <property type="term" value="F:GTP binding"/>
    <property type="evidence" value="ECO:0007669"/>
    <property type="project" value="UniProtKB-KW"/>
</dbReference>
<dbReference type="PROSITE" id="PS51419">
    <property type="entry name" value="RAB"/>
    <property type="match status" value="1"/>
</dbReference>
<keyword evidence="10" id="KW-0449">Lipoprotein</keyword>
<dbReference type="PROSITE" id="PS51421">
    <property type="entry name" value="RAS"/>
    <property type="match status" value="1"/>
</dbReference>
<evidence type="ECO:0000256" key="5">
    <source>
        <dbReference type="ARBA" id="ARBA00022481"/>
    </source>
</evidence>
<keyword evidence="5" id="KW-0488">Methylation</keyword>
<dbReference type="SMART" id="SM00173">
    <property type="entry name" value="RAS"/>
    <property type="match status" value="1"/>
</dbReference>
<dbReference type="InterPro" id="IPR027417">
    <property type="entry name" value="P-loop_NTPase"/>
</dbReference>
<evidence type="ECO:0000313" key="15">
    <source>
        <dbReference type="Proteomes" id="UP000070054"/>
    </source>
</evidence>
<dbReference type="InterPro" id="IPR001806">
    <property type="entry name" value="Small_GTPase"/>
</dbReference>
<sequence>MAEIRRKLVIVGDGACGKTCLLIVFSKGTFPEVYVPTVFENYVADVEVDGKHVELALWDTAGQEDYDRLRPLSYPDSHVILICFAVDSPDSLDNVQEKWISEVLHFCQGLPIILVGCKKDLRYDSKTIEELRKTSQKPVSPEEGEEVRKKIGAYKYLECSAKTNEGVREVFEHATRAALLSRSRSSGKKHNIVIAVILTCQGDYDCFYASVFENRDPRLKALPLGVKQKNILATCNYVARKQGVKKLMLITEAKRLCPNLVIIEGEDLTPFRDTSKKLFGFMRGYSWNRKAERLGFDEVFMDVTDIINYNMFCLNRASLSESFFHLSKKDPEKGFLCDLTKVAGCVYGKTPGTGDLNNSAYIRLLLASHLAFHLRMKLEEDFGFTASVGISTNKLLSKLVGSVNKPRNQTTLMSFDDAVVTEFMDAHSVRKVPGIGFKTSRALEEKYLATPLGPDDADRETSPLKVYDVRTHEQTSPDALEKLLGGPGSERGVGERVWGLLHGVDDTEVKDASDVPSQISIEDTYKGLESMSQIEGELRKISASLIRRMRTDLLTDDNSDDSIEPGSQRWIAHPKALRLSIRQWPSSDAPQGTSWHSHPDFQRISRSQPVPNFVFNTKETPDSLAERLTTEILLPTMKKFFPAGHKWNLQLMNVCVANLAASGSEAGPGVGRDISVMFRKQDDVLRQWKIDTTIVEDDGGDGGDGVNDAQRQSISDHEVEEMEVAEFDDDDGGSWEGDEVTVRCPLCGHSIPPFALAAHARFHDFED</sequence>
<feature type="region of interest" description="Disordered" evidence="12">
    <location>
        <begin position="695"/>
        <end position="716"/>
    </location>
</feature>
<dbReference type="AlphaFoldDB" id="A0A135SZY9"/>
<protein>
    <submittedName>
        <fullName evidence="14">ImpB/mucB/samB family protein</fullName>
    </submittedName>
</protein>
<name>A0A135SZY9_9PEZI</name>
<dbReference type="GO" id="GO:0003684">
    <property type="term" value="F:damaged DNA binding"/>
    <property type="evidence" value="ECO:0007669"/>
    <property type="project" value="InterPro"/>
</dbReference>